<comment type="function">
    <text evidence="10">Catalyzes the interconversion of 2-phosphoglycerate and 3-phosphoglycerate.</text>
</comment>
<dbReference type="GO" id="GO:0030145">
    <property type="term" value="F:manganese ion binding"/>
    <property type="evidence" value="ECO:0007669"/>
    <property type="project" value="UniProtKB-UniRule"/>
</dbReference>
<dbReference type="FunFam" id="3.40.1450.10:FF:000001">
    <property type="entry name" value="2,3-bisphosphoglycerate-independent phosphoglycerate mutase"/>
    <property type="match status" value="1"/>
</dbReference>
<evidence type="ECO:0000256" key="6">
    <source>
        <dbReference type="ARBA" id="ARBA00023152"/>
    </source>
</evidence>
<dbReference type="OrthoDB" id="9800863at2"/>
<dbReference type="UniPathway" id="UPA00109">
    <property type="reaction ID" value="UER00186"/>
</dbReference>
<comment type="subunit">
    <text evidence="10">Monomer.</text>
</comment>
<protein>
    <recommendedName>
        <fullName evidence="9 10">2,3-bisphosphoglycerate-independent phosphoglycerate mutase</fullName>
        <shortName evidence="10">BPG-independent PGAM</shortName>
        <shortName evidence="10">Phosphoglyceromutase</shortName>
        <shortName evidence="10">iPGM</shortName>
        <ecNumber evidence="4 10">5.4.2.12</ecNumber>
    </recommendedName>
</protein>
<sequence length="512" mass="56984">MSHPKPALLCILDGFGLRSSEHGNAVAQAKKPNFDRYWDQYPHTTLGASGLSVGLPDGQMGNSEVGHLNIGAGRVVYQELTRVTKSISEGGFFENETFLGAIRHVKEHNTRLHLYGLLSDGGVHSHIEHLFALLELAAKEQVKEVYIHAFLDGRDVAPDSAVSYIKRLEDKIKELGVGQIATVQGRYYAMDRDKRWERTEKSYRAMVYGEGPSYTDPIKAVEESYHKSVYDEFVMPTVIVDEDQKPVGTIKDHDSVIFYNFRPDRAIQISLAFTNTDFRGFDRGERAPKDLYYVCLTHFSETVGGYVAYKSTNLDNTYGEVISQQGLRQLRIAETEKFPHVTFFFSGGREEPYPGEDRILIKSPNVATYDLKPEMSAYELTDSLLEAINKDVYDTIILNFANPDMVGHSGKLEPTIKAVEAVDECLGKIVDLVIAKGGVAIITADHGNADMVIDDNERPFTAHTTNPVPCIITKEGVTLREDGILADLTPTLLDLLQVSKPTEMTGTSLVQK</sequence>
<keyword evidence="8 10" id="KW-0413">Isomerase</keyword>
<feature type="binding site" evidence="10 13">
    <location>
        <position position="463"/>
    </location>
    <ligand>
        <name>Mn(2+)</name>
        <dbReference type="ChEBI" id="CHEBI:29035"/>
        <label>1</label>
    </ligand>
</feature>
<comment type="cofactor">
    <cofactor evidence="10">
        <name>Mn(2+)</name>
        <dbReference type="ChEBI" id="CHEBI:29035"/>
    </cofactor>
    <text evidence="10">Binds 2 manganese ions per subunit.</text>
</comment>
<dbReference type="InterPro" id="IPR036646">
    <property type="entry name" value="PGAM_B_sf"/>
</dbReference>
<dbReference type="Gene3D" id="3.40.720.10">
    <property type="entry name" value="Alkaline Phosphatase, subunit A"/>
    <property type="match status" value="1"/>
</dbReference>
<dbReference type="Gene3D" id="3.40.1450.10">
    <property type="entry name" value="BPG-independent phosphoglycerate mutase, domain B"/>
    <property type="match status" value="1"/>
</dbReference>
<comment type="similarity">
    <text evidence="3 10">Belongs to the BPG-independent phosphoglycerate mutase family.</text>
</comment>
<feature type="binding site" evidence="10 13">
    <location>
        <position position="404"/>
    </location>
    <ligand>
        <name>Mn(2+)</name>
        <dbReference type="ChEBI" id="CHEBI:29035"/>
        <label>1</label>
    </ligand>
</feature>
<dbReference type="Proteomes" id="UP000294746">
    <property type="component" value="Unassembled WGS sequence"/>
</dbReference>
<keyword evidence="17" id="KW-1185">Reference proteome</keyword>
<dbReference type="InterPro" id="IPR017850">
    <property type="entry name" value="Alkaline_phosphatase_core_sf"/>
</dbReference>
<evidence type="ECO:0000256" key="8">
    <source>
        <dbReference type="ARBA" id="ARBA00023235"/>
    </source>
</evidence>
<dbReference type="AlphaFoldDB" id="A0A4V2SYC0"/>
<evidence type="ECO:0000256" key="7">
    <source>
        <dbReference type="ARBA" id="ARBA00023211"/>
    </source>
</evidence>
<feature type="binding site" evidence="10 12">
    <location>
        <position position="192"/>
    </location>
    <ligand>
        <name>substrate</name>
    </ligand>
</feature>
<dbReference type="InterPro" id="IPR006124">
    <property type="entry name" value="Metalloenzyme"/>
</dbReference>
<evidence type="ECO:0000256" key="4">
    <source>
        <dbReference type="ARBA" id="ARBA00012026"/>
    </source>
</evidence>
<feature type="domain" description="Metalloenzyme" evidence="14">
    <location>
        <begin position="5"/>
        <end position="499"/>
    </location>
</feature>
<feature type="binding site" evidence="10 13">
    <location>
        <position position="445"/>
    </location>
    <ligand>
        <name>Mn(2+)</name>
        <dbReference type="ChEBI" id="CHEBI:29035"/>
        <label>2</label>
    </ligand>
</feature>
<evidence type="ECO:0000313" key="16">
    <source>
        <dbReference type="EMBL" id="TCP69582.1"/>
    </source>
</evidence>
<feature type="binding site" evidence="10 12">
    <location>
        <position position="186"/>
    </location>
    <ligand>
        <name>substrate</name>
    </ligand>
</feature>
<keyword evidence="6 10" id="KW-0324">Glycolysis</keyword>
<feature type="binding site" evidence="10 13">
    <location>
        <position position="63"/>
    </location>
    <ligand>
        <name>Mn(2+)</name>
        <dbReference type="ChEBI" id="CHEBI:29035"/>
        <label>2</label>
    </ligand>
</feature>
<accession>A0A4V2SYC0</accession>
<evidence type="ECO:0000256" key="1">
    <source>
        <dbReference type="ARBA" id="ARBA00000370"/>
    </source>
</evidence>
<evidence type="ECO:0000256" key="5">
    <source>
        <dbReference type="ARBA" id="ARBA00022723"/>
    </source>
</evidence>
<name>A0A4V2SYC0_9BACL</name>
<gene>
    <name evidence="10" type="primary">gpmI</name>
    <name evidence="16" type="ORF">EDD57_10718</name>
</gene>
<evidence type="ECO:0000313" key="17">
    <source>
        <dbReference type="Proteomes" id="UP000294746"/>
    </source>
</evidence>
<dbReference type="SUPFAM" id="SSF53649">
    <property type="entry name" value="Alkaline phosphatase-like"/>
    <property type="match status" value="1"/>
</dbReference>
<dbReference type="GO" id="GO:0006007">
    <property type="term" value="P:glucose catabolic process"/>
    <property type="evidence" value="ECO:0007669"/>
    <property type="project" value="InterPro"/>
</dbReference>
<dbReference type="EC" id="5.4.2.12" evidence="4 10"/>
<feature type="binding site" evidence="10 13">
    <location>
        <position position="408"/>
    </location>
    <ligand>
        <name>Mn(2+)</name>
        <dbReference type="ChEBI" id="CHEBI:29035"/>
        <label>1</label>
    </ligand>
</feature>
<dbReference type="GO" id="GO:0005829">
    <property type="term" value="C:cytosol"/>
    <property type="evidence" value="ECO:0007669"/>
    <property type="project" value="TreeGrafter"/>
</dbReference>
<evidence type="ECO:0000256" key="2">
    <source>
        <dbReference type="ARBA" id="ARBA00004798"/>
    </source>
</evidence>
<dbReference type="RefSeq" id="WP_131848146.1">
    <property type="nucleotide sequence ID" value="NZ_SLXV01000007.1"/>
</dbReference>
<keyword evidence="5 10" id="KW-0479">Metal-binding</keyword>
<proteinExistence type="inferred from homology"/>
<comment type="pathway">
    <text evidence="2 10">Carbohydrate degradation; glycolysis; pyruvate from D-glyceraldehyde 3-phosphate: step 3/5.</text>
</comment>
<evidence type="ECO:0000256" key="11">
    <source>
        <dbReference type="PIRSR" id="PIRSR001492-1"/>
    </source>
</evidence>
<reference evidence="16 17" key="1">
    <citation type="submission" date="2019-03" db="EMBL/GenBank/DDBJ databases">
        <title>Genomic Encyclopedia of Type Strains, Phase IV (KMG-IV): sequencing the most valuable type-strain genomes for metagenomic binning, comparative biology and taxonomic classification.</title>
        <authorList>
            <person name="Goeker M."/>
        </authorList>
    </citation>
    <scope>NUCLEOTIDE SEQUENCE [LARGE SCALE GENOMIC DNA]</scope>
    <source>
        <strain evidence="16 17">DSM 46831</strain>
    </source>
</reference>
<evidence type="ECO:0000256" key="12">
    <source>
        <dbReference type="PIRSR" id="PIRSR001492-2"/>
    </source>
</evidence>
<feature type="active site" description="Phosphoserine intermediate" evidence="10 11">
    <location>
        <position position="63"/>
    </location>
</feature>
<feature type="binding site" evidence="10 12">
    <location>
        <position position="337"/>
    </location>
    <ligand>
        <name>substrate</name>
    </ligand>
</feature>
<feature type="binding site" evidence="10 12">
    <location>
        <begin position="262"/>
        <end position="265"/>
    </location>
    <ligand>
        <name>substrate</name>
    </ligand>
</feature>
<dbReference type="CDD" id="cd16010">
    <property type="entry name" value="iPGM"/>
    <property type="match status" value="1"/>
</dbReference>
<evidence type="ECO:0000259" key="15">
    <source>
        <dbReference type="Pfam" id="PF06415"/>
    </source>
</evidence>
<dbReference type="PIRSF" id="PIRSF001492">
    <property type="entry name" value="IPGAM"/>
    <property type="match status" value="1"/>
</dbReference>
<dbReference type="Pfam" id="PF06415">
    <property type="entry name" value="iPGM_N"/>
    <property type="match status" value="1"/>
</dbReference>
<feature type="domain" description="BPG-independent PGAM N-terminal" evidence="15">
    <location>
        <begin position="83"/>
        <end position="300"/>
    </location>
</feature>
<dbReference type="Pfam" id="PF01676">
    <property type="entry name" value="Metalloenzyme"/>
    <property type="match status" value="1"/>
</dbReference>
<evidence type="ECO:0000256" key="3">
    <source>
        <dbReference type="ARBA" id="ARBA00008819"/>
    </source>
</evidence>
<feature type="binding site" evidence="10 12">
    <location>
        <begin position="154"/>
        <end position="155"/>
    </location>
    <ligand>
        <name>substrate</name>
    </ligand>
</feature>
<evidence type="ECO:0000256" key="13">
    <source>
        <dbReference type="PIRSR" id="PIRSR001492-3"/>
    </source>
</evidence>
<dbReference type="SUPFAM" id="SSF64158">
    <property type="entry name" value="2,3-Bisphosphoglycerate-independent phosphoglycerate mutase, substrate-binding domain"/>
    <property type="match status" value="1"/>
</dbReference>
<comment type="catalytic activity">
    <reaction evidence="1 10">
        <text>(2R)-2-phosphoglycerate = (2R)-3-phosphoglycerate</text>
        <dbReference type="Rhea" id="RHEA:15901"/>
        <dbReference type="ChEBI" id="CHEBI:58272"/>
        <dbReference type="ChEBI" id="CHEBI:58289"/>
        <dbReference type="EC" id="5.4.2.12"/>
    </reaction>
</comment>
<comment type="caution">
    <text evidence="16">The sequence shown here is derived from an EMBL/GenBank/DDBJ whole genome shotgun (WGS) entry which is preliminary data.</text>
</comment>
<feature type="binding site" evidence="10 13">
    <location>
        <position position="13"/>
    </location>
    <ligand>
        <name>Mn(2+)</name>
        <dbReference type="ChEBI" id="CHEBI:29035"/>
        <label>2</label>
    </ligand>
</feature>
<dbReference type="PANTHER" id="PTHR31637">
    <property type="entry name" value="2,3-BISPHOSPHOGLYCERATE-INDEPENDENT PHOSPHOGLYCERATE MUTASE"/>
    <property type="match status" value="1"/>
</dbReference>
<evidence type="ECO:0000259" key="14">
    <source>
        <dbReference type="Pfam" id="PF01676"/>
    </source>
</evidence>
<dbReference type="HAMAP" id="MF_01038">
    <property type="entry name" value="GpmI"/>
    <property type="match status" value="1"/>
</dbReference>
<dbReference type="InterPro" id="IPR011258">
    <property type="entry name" value="BPG-indep_PGM_N"/>
</dbReference>
<dbReference type="EMBL" id="SLXV01000007">
    <property type="protein sequence ID" value="TCP69582.1"/>
    <property type="molecule type" value="Genomic_DNA"/>
</dbReference>
<dbReference type="GO" id="GO:0006096">
    <property type="term" value="P:glycolytic process"/>
    <property type="evidence" value="ECO:0007669"/>
    <property type="project" value="UniProtKB-UniRule"/>
</dbReference>
<organism evidence="16 17">
    <name type="scientific">Baia soyae</name>
    <dbReference type="NCBI Taxonomy" id="1544746"/>
    <lineage>
        <taxon>Bacteria</taxon>
        <taxon>Bacillati</taxon>
        <taxon>Bacillota</taxon>
        <taxon>Bacilli</taxon>
        <taxon>Bacillales</taxon>
        <taxon>Thermoactinomycetaceae</taxon>
        <taxon>Baia</taxon>
    </lineage>
</organism>
<dbReference type="GO" id="GO:0004619">
    <property type="term" value="F:phosphoglycerate mutase activity"/>
    <property type="evidence" value="ECO:0007669"/>
    <property type="project" value="UniProtKB-UniRule"/>
</dbReference>
<dbReference type="PANTHER" id="PTHR31637:SF0">
    <property type="entry name" value="2,3-BISPHOSPHOGLYCERATE-INDEPENDENT PHOSPHOGLYCERATE MUTASE"/>
    <property type="match status" value="1"/>
</dbReference>
<keyword evidence="7 10" id="KW-0464">Manganese</keyword>
<feature type="binding site" evidence="10 13">
    <location>
        <position position="446"/>
    </location>
    <ligand>
        <name>Mn(2+)</name>
        <dbReference type="ChEBI" id="CHEBI:29035"/>
        <label>2</label>
    </ligand>
</feature>
<dbReference type="InterPro" id="IPR005995">
    <property type="entry name" value="Pgm_bpd_ind"/>
</dbReference>
<dbReference type="NCBIfam" id="TIGR01307">
    <property type="entry name" value="pgm_bpd_ind"/>
    <property type="match status" value="1"/>
</dbReference>
<feature type="binding site" evidence="10 12">
    <location>
        <position position="124"/>
    </location>
    <ligand>
        <name>substrate</name>
    </ligand>
</feature>
<evidence type="ECO:0000256" key="10">
    <source>
        <dbReference type="HAMAP-Rule" id="MF_01038"/>
    </source>
</evidence>
<evidence type="ECO:0000256" key="9">
    <source>
        <dbReference type="ARBA" id="ARBA00071648"/>
    </source>
</evidence>